<protein>
    <submittedName>
        <fullName evidence="2">Uncharacterized protein</fullName>
    </submittedName>
</protein>
<keyword evidence="3" id="KW-1185">Reference proteome</keyword>
<organism evidence="2 3">
    <name type="scientific">Thermogutta terrifontis</name>
    <dbReference type="NCBI Taxonomy" id="1331910"/>
    <lineage>
        <taxon>Bacteria</taxon>
        <taxon>Pseudomonadati</taxon>
        <taxon>Planctomycetota</taxon>
        <taxon>Planctomycetia</taxon>
        <taxon>Pirellulales</taxon>
        <taxon>Thermoguttaceae</taxon>
        <taxon>Thermogutta</taxon>
    </lineage>
</organism>
<dbReference type="Proteomes" id="UP000215086">
    <property type="component" value="Chromosome"/>
</dbReference>
<evidence type="ECO:0000313" key="2">
    <source>
        <dbReference type="EMBL" id="ASV75482.1"/>
    </source>
</evidence>
<accession>A0A286RHS4</accession>
<reference evidence="2 3" key="1">
    <citation type="journal article" name="Front. Microbiol.">
        <title>Sugar Metabolism of the First Thermophilic Planctomycete Thermogutta terrifontis: Comparative Genomic and Transcriptomic Approaches.</title>
        <authorList>
            <person name="Elcheninov A.G."/>
            <person name="Menzel P."/>
            <person name="Gudbergsdottir S.R."/>
            <person name="Slesarev A.I."/>
            <person name="Kadnikov V.V."/>
            <person name="Krogh A."/>
            <person name="Bonch-Osmolovskaya E.A."/>
            <person name="Peng X."/>
            <person name="Kublanov I.V."/>
        </authorList>
    </citation>
    <scope>NUCLEOTIDE SEQUENCE [LARGE SCALE GENOMIC DNA]</scope>
    <source>
        <strain evidence="2 3">R1</strain>
    </source>
</reference>
<dbReference type="KEGG" id="ttf:THTE_2880"/>
<feature type="chain" id="PRO_5013126547" evidence="1">
    <location>
        <begin position="27"/>
        <end position="125"/>
    </location>
</feature>
<gene>
    <name evidence="2" type="ORF">THTE_2880</name>
</gene>
<name>A0A286RHS4_9BACT</name>
<dbReference type="EMBL" id="CP018477">
    <property type="protein sequence ID" value="ASV75482.1"/>
    <property type="molecule type" value="Genomic_DNA"/>
</dbReference>
<keyword evidence="1" id="KW-0732">Signal</keyword>
<sequence length="125" mass="13799">MNTKLTMTIGVAIALTMGLAASQLLAGENTFFGKRAARRAMCTPWYGDYYNGAWGAPVAVVVPPTAEFQTHWGWGVGNMRVTTIDHQYSRNWPGPAMGGAVPLRPTPAWPQDTDQFGYYYIRGPW</sequence>
<proteinExistence type="predicted"/>
<evidence type="ECO:0000313" key="3">
    <source>
        <dbReference type="Proteomes" id="UP000215086"/>
    </source>
</evidence>
<dbReference type="OrthoDB" id="211632at2"/>
<evidence type="ECO:0000256" key="1">
    <source>
        <dbReference type="SAM" id="SignalP"/>
    </source>
</evidence>
<feature type="signal peptide" evidence="1">
    <location>
        <begin position="1"/>
        <end position="26"/>
    </location>
</feature>
<dbReference type="RefSeq" id="WP_095415530.1">
    <property type="nucleotide sequence ID" value="NZ_CP018477.1"/>
</dbReference>
<dbReference type="AlphaFoldDB" id="A0A286RHS4"/>